<dbReference type="AlphaFoldDB" id="A0A233S198"/>
<evidence type="ECO:0000313" key="1">
    <source>
        <dbReference type="EMBL" id="OXY89400.1"/>
    </source>
</evidence>
<dbReference type="InterPro" id="IPR036388">
    <property type="entry name" value="WH-like_DNA-bd_sf"/>
</dbReference>
<evidence type="ECO:0000313" key="2">
    <source>
        <dbReference type="Proteomes" id="UP000215483"/>
    </source>
</evidence>
<dbReference type="SUPFAM" id="SSF46785">
    <property type="entry name" value="Winged helix' DNA-binding domain"/>
    <property type="match status" value="1"/>
</dbReference>
<reference evidence="1 2" key="1">
    <citation type="submission" date="2016-07" db="EMBL/GenBank/DDBJ databases">
        <title>Draft genome of Streptomyces diastatochromogenes.</title>
        <authorList>
            <person name="Podduturi R."/>
            <person name="Lukassen M.B."/>
            <person name="Clausen N."/>
            <person name="Nielsen J.L."/>
            <person name="Jorgensen N.O."/>
        </authorList>
    </citation>
    <scope>NUCLEOTIDE SEQUENCE [LARGE SCALE GENOMIC DNA]</scope>
    <source>
        <strain evidence="1 2">DSM 40608</strain>
    </source>
</reference>
<sequence length="141" mass="14980">MKPIGYWLNRTDQALTRHLDALLEEYGLTRLTWQVLNVVRSAPGTADTAVATALAANADPAALAAAVHTVLTDGWTTRPAPGLLALTSEGDARLAVVTERVAVFREEAIAGISLKEYGTAVRVLERMTRNLEGTPVAASAD</sequence>
<comment type="caution">
    <text evidence="1">The sequence shown here is derived from an EMBL/GenBank/DDBJ whole genome shotgun (WGS) entry which is preliminary data.</text>
</comment>
<name>A0A233S198_STRDA</name>
<gene>
    <name evidence="1" type="ORF">BEK98_38165</name>
</gene>
<protein>
    <recommendedName>
        <fullName evidence="3">MarR family transcriptional regulator</fullName>
    </recommendedName>
</protein>
<proteinExistence type="predicted"/>
<dbReference type="Proteomes" id="UP000215483">
    <property type="component" value="Unassembled WGS sequence"/>
</dbReference>
<dbReference type="EMBL" id="MCGQ01000045">
    <property type="protein sequence ID" value="OXY89400.1"/>
    <property type="molecule type" value="Genomic_DNA"/>
</dbReference>
<keyword evidence="2" id="KW-1185">Reference proteome</keyword>
<dbReference type="InterPro" id="IPR036390">
    <property type="entry name" value="WH_DNA-bd_sf"/>
</dbReference>
<accession>A0A233S198</accession>
<dbReference type="Gene3D" id="1.10.10.10">
    <property type="entry name" value="Winged helix-like DNA-binding domain superfamily/Winged helix DNA-binding domain"/>
    <property type="match status" value="1"/>
</dbReference>
<dbReference type="OrthoDB" id="3697068at2"/>
<dbReference type="RefSeq" id="WP_094221528.1">
    <property type="nucleotide sequence ID" value="NZ_MCGQ01000045.1"/>
</dbReference>
<organism evidence="1 2">
    <name type="scientific">Streptomyces diastatochromogenes</name>
    <dbReference type="NCBI Taxonomy" id="42236"/>
    <lineage>
        <taxon>Bacteria</taxon>
        <taxon>Bacillati</taxon>
        <taxon>Actinomycetota</taxon>
        <taxon>Actinomycetes</taxon>
        <taxon>Kitasatosporales</taxon>
        <taxon>Streptomycetaceae</taxon>
        <taxon>Streptomyces</taxon>
    </lineage>
</organism>
<evidence type="ECO:0008006" key="3">
    <source>
        <dbReference type="Google" id="ProtNLM"/>
    </source>
</evidence>